<keyword evidence="3" id="KW-1185">Reference proteome</keyword>
<dbReference type="PROSITE" id="PS51257">
    <property type="entry name" value="PROKAR_LIPOPROTEIN"/>
    <property type="match status" value="1"/>
</dbReference>
<name>A0A858RPN7_9BACT</name>
<gene>
    <name evidence="2" type="ORF">HHL09_25530</name>
</gene>
<dbReference type="AlphaFoldDB" id="A0A858RPN7"/>
<evidence type="ECO:0000313" key="2">
    <source>
        <dbReference type="EMBL" id="QJE98997.1"/>
    </source>
</evidence>
<organism evidence="2 3">
    <name type="scientific">Luteolibacter luteus</name>
    <dbReference type="NCBI Taxonomy" id="2728835"/>
    <lineage>
        <taxon>Bacteria</taxon>
        <taxon>Pseudomonadati</taxon>
        <taxon>Verrucomicrobiota</taxon>
        <taxon>Verrucomicrobiia</taxon>
        <taxon>Verrucomicrobiales</taxon>
        <taxon>Verrucomicrobiaceae</taxon>
        <taxon>Luteolibacter</taxon>
    </lineage>
</organism>
<protein>
    <submittedName>
        <fullName evidence="2">Uncharacterized protein</fullName>
    </submittedName>
</protein>
<feature type="transmembrane region" description="Helical" evidence="1">
    <location>
        <begin position="38"/>
        <end position="57"/>
    </location>
</feature>
<dbReference type="EMBL" id="CP051774">
    <property type="protein sequence ID" value="QJE98997.1"/>
    <property type="molecule type" value="Genomic_DNA"/>
</dbReference>
<keyword evidence="1" id="KW-0812">Transmembrane</keyword>
<proteinExistence type="predicted"/>
<feature type="transmembrane region" description="Helical" evidence="1">
    <location>
        <begin position="15"/>
        <end position="32"/>
    </location>
</feature>
<evidence type="ECO:0000256" key="1">
    <source>
        <dbReference type="SAM" id="Phobius"/>
    </source>
</evidence>
<keyword evidence="1" id="KW-1133">Transmembrane helix</keyword>
<reference evidence="2 3" key="1">
    <citation type="submission" date="2020-04" db="EMBL/GenBank/DDBJ databases">
        <title>Luteolibacter sp. G-1-1-1 isolated from soil.</title>
        <authorList>
            <person name="Dahal R.H."/>
        </authorList>
    </citation>
    <scope>NUCLEOTIDE SEQUENCE [LARGE SCALE GENOMIC DNA]</scope>
    <source>
        <strain evidence="2 3">G-1-1-1</strain>
    </source>
</reference>
<evidence type="ECO:0000313" key="3">
    <source>
        <dbReference type="Proteomes" id="UP000501812"/>
    </source>
</evidence>
<sequence>MTFALKRMENSPQQIYLIVALLGCVLWLSWGRQSSHPILWIWPAAMFVHWCVLQYRFRKEPDCSLELDDEGLRFWPSQHWTVDRIPFGSIKAVSEEGSSLWIYHYDAEGAEKGMEINRQRFTSKDWKELIRILREGKEAQNAIP</sequence>
<accession>A0A858RPN7</accession>
<dbReference type="RefSeq" id="WP_169457483.1">
    <property type="nucleotide sequence ID" value="NZ_CP051774.1"/>
</dbReference>
<dbReference type="Proteomes" id="UP000501812">
    <property type="component" value="Chromosome"/>
</dbReference>
<dbReference type="KEGG" id="luo:HHL09_25530"/>
<keyword evidence="1" id="KW-0472">Membrane</keyword>